<reference evidence="2" key="1">
    <citation type="submission" date="2016-06" db="EMBL/GenBank/DDBJ databases">
        <title>De novo assembly and RNA-Seq shows season-dependent expression and editing in black bear kidneys.</title>
        <authorList>
            <person name="Korstanje R."/>
            <person name="Srivastava A."/>
            <person name="Sarsani V.K."/>
            <person name="Sheehan S.M."/>
            <person name="Seger R.L."/>
            <person name="Barter M.E."/>
            <person name="Lindqvist C."/>
            <person name="Brody L.C."/>
            <person name="Mullikin J.C."/>
        </authorList>
    </citation>
    <scope>NUCLEOTIDE SEQUENCE [LARGE SCALE GENOMIC DNA]</scope>
</reference>
<name>A0A452QAM0_URSAM</name>
<proteinExistence type="predicted"/>
<reference evidence="1" key="2">
    <citation type="submission" date="2025-08" db="UniProtKB">
        <authorList>
            <consortium name="Ensembl"/>
        </authorList>
    </citation>
    <scope>IDENTIFICATION</scope>
</reference>
<dbReference type="AlphaFoldDB" id="A0A452QAM0"/>
<evidence type="ECO:0000313" key="1">
    <source>
        <dbReference type="Ensembl" id="ENSUAMP00000001471.1"/>
    </source>
</evidence>
<evidence type="ECO:0000313" key="2">
    <source>
        <dbReference type="Proteomes" id="UP000291022"/>
    </source>
</evidence>
<dbReference type="Proteomes" id="UP000291022">
    <property type="component" value="Unassembled WGS sequence"/>
</dbReference>
<reference evidence="1" key="3">
    <citation type="submission" date="2025-09" db="UniProtKB">
        <authorList>
            <consortium name="Ensembl"/>
        </authorList>
    </citation>
    <scope>IDENTIFICATION</scope>
</reference>
<protein>
    <submittedName>
        <fullName evidence="1">Uncharacterized protein</fullName>
    </submittedName>
</protein>
<keyword evidence="2" id="KW-1185">Reference proteome</keyword>
<sequence>MFILYMLIMSISAFTIQPEEHTGKKGIFHECGSRMVLSGSCQPCRKTLAPTSALSEMLLTVMKCPLSSGFSRRQKLPCLSYRTRKF</sequence>
<accession>A0A452QAM0</accession>
<organism evidence="1 2">
    <name type="scientific">Ursus americanus</name>
    <name type="common">American black bear</name>
    <name type="synonym">Euarctos americanus</name>
    <dbReference type="NCBI Taxonomy" id="9643"/>
    <lineage>
        <taxon>Eukaryota</taxon>
        <taxon>Metazoa</taxon>
        <taxon>Chordata</taxon>
        <taxon>Craniata</taxon>
        <taxon>Vertebrata</taxon>
        <taxon>Euteleostomi</taxon>
        <taxon>Mammalia</taxon>
        <taxon>Eutheria</taxon>
        <taxon>Laurasiatheria</taxon>
        <taxon>Carnivora</taxon>
        <taxon>Caniformia</taxon>
        <taxon>Ursidae</taxon>
        <taxon>Ursus</taxon>
    </lineage>
</organism>
<dbReference type="Ensembl" id="ENSUAMT00000001697.1">
    <property type="protein sequence ID" value="ENSUAMP00000001471.1"/>
    <property type="gene ID" value="ENSUAMG00000001402.1"/>
</dbReference>